<dbReference type="PATRIC" id="fig|1006576.9.peg.100"/>
<dbReference type="STRING" id="1006576.DTL3_0102"/>
<keyword evidence="4" id="KW-1003">Cell membrane</keyword>
<dbReference type="Pfam" id="PF01618">
    <property type="entry name" value="MotA_ExbB"/>
    <property type="match status" value="1"/>
</dbReference>
<evidence type="ECO:0000256" key="3">
    <source>
        <dbReference type="ARBA" id="ARBA00022448"/>
    </source>
</evidence>
<feature type="transmembrane region" description="Helical" evidence="8">
    <location>
        <begin position="146"/>
        <end position="166"/>
    </location>
</feature>
<proteinExistence type="inferred from homology"/>
<dbReference type="PROSITE" id="PS01307">
    <property type="entry name" value="MOTA"/>
    <property type="match status" value="1"/>
</dbReference>
<evidence type="ECO:0000256" key="1">
    <source>
        <dbReference type="ARBA" id="ARBA00004651"/>
    </source>
</evidence>
<evidence type="ECO:0000313" key="10">
    <source>
        <dbReference type="EMBL" id="CEP77436.1"/>
    </source>
</evidence>
<organism evidence="10 11">
    <name type="scientific">Defluviitoga tunisiensis</name>
    <dbReference type="NCBI Taxonomy" id="1006576"/>
    <lineage>
        <taxon>Bacteria</taxon>
        <taxon>Thermotogati</taxon>
        <taxon>Thermotogota</taxon>
        <taxon>Thermotogae</taxon>
        <taxon>Petrotogales</taxon>
        <taxon>Petrotogaceae</taxon>
        <taxon>Defluviitoga</taxon>
    </lineage>
</organism>
<dbReference type="PANTHER" id="PTHR30433:SF2">
    <property type="entry name" value="MOTILITY PROTEIN A"/>
    <property type="match status" value="1"/>
</dbReference>
<comment type="subcellular location">
    <subcellularLocation>
        <location evidence="1">Cell membrane</location>
        <topology evidence="1">Multi-pass membrane protein</topology>
    </subcellularLocation>
</comment>
<evidence type="ECO:0000256" key="2">
    <source>
        <dbReference type="ARBA" id="ARBA00008038"/>
    </source>
</evidence>
<dbReference type="InterPro" id="IPR047055">
    <property type="entry name" value="MotA-like"/>
</dbReference>
<keyword evidence="10" id="KW-0282">Flagellum</keyword>
<comment type="similarity">
    <text evidence="2">Belongs to the MotA family.</text>
</comment>
<reference evidence="11" key="1">
    <citation type="submission" date="2014-11" db="EMBL/GenBank/DDBJ databases">
        <authorList>
            <person name="Wibberg D."/>
        </authorList>
    </citation>
    <scope>NUCLEOTIDE SEQUENCE [LARGE SCALE GENOMIC DNA]</scope>
    <source>
        <strain evidence="11">L3</strain>
    </source>
</reference>
<dbReference type="AlphaFoldDB" id="A0A0C7NHI6"/>
<keyword evidence="10" id="KW-0969">Cilium</keyword>
<dbReference type="InterPro" id="IPR002898">
    <property type="entry name" value="MotA_ExbB_proton_chnl"/>
</dbReference>
<protein>
    <submittedName>
        <fullName evidence="10">Flagellar motor protein</fullName>
    </submittedName>
</protein>
<evidence type="ECO:0000256" key="8">
    <source>
        <dbReference type="SAM" id="Phobius"/>
    </source>
</evidence>
<dbReference type="GO" id="GO:0005886">
    <property type="term" value="C:plasma membrane"/>
    <property type="evidence" value="ECO:0007669"/>
    <property type="project" value="UniProtKB-SubCell"/>
</dbReference>
<evidence type="ECO:0000256" key="4">
    <source>
        <dbReference type="ARBA" id="ARBA00022475"/>
    </source>
</evidence>
<gene>
    <name evidence="10" type="ORF">DTL3_0102</name>
</gene>
<evidence type="ECO:0000259" key="9">
    <source>
        <dbReference type="Pfam" id="PF01618"/>
    </source>
</evidence>
<feature type="transmembrane region" description="Helical" evidence="8">
    <location>
        <begin position="29"/>
        <end position="47"/>
    </location>
</feature>
<dbReference type="OrthoDB" id="9806929at2"/>
<keyword evidence="7 8" id="KW-0472">Membrane</keyword>
<evidence type="ECO:0000313" key="11">
    <source>
        <dbReference type="Proteomes" id="UP000032809"/>
    </source>
</evidence>
<keyword evidence="5 8" id="KW-0812">Transmembrane</keyword>
<dbReference type="InterPro" id="IPR000540">
    <property type="entry name" value="Flag_MotA_CS"/>
</dbReference>
<keyword evidence="3" id="KW-0813">Transport</keyword>
<accession>A0A0C7NHI6</accession>
<evidence type="ECO:0000256" key="6">
    <source>
        <dbReference type="ARBA" id="ARBA00022989"/>
    </source>
</evidence>
<dbReference type="GO" id="GO:0006935">
    <property type="term" value="P:chemotaxis"/>
    <property type="evidence" value="ECO:0007669"/>
    <property type="project" value="InterPro"/>
</dbReference>
<dbReference type="RefSeq" id="WP_045087059.1">
    <property type="nucleotide sequence ID" value="NZ_LN824141.1"/>
</dbReference>
<evidence type="ECO:0000256" key="7">
    <source>
        <dbReference type="ARBA" id="ARBA00023136"/>
    </source>
</evidence>
<dbReference type="Proteomes" id="UP000032809">
    <property type="component" value="Chromosome I"/>
</dbReference>
<name>A0A0C7NHI6_DEFTU</name>
<evidence type="ECO:0000256" key="5">
    <source>
        <dbReference type="ARBA" id="ARBA00022692"/>
    </source>
</evidence>
<keyword evidence="10" id="KW-0966">Cell projection</keyword>
<dbReference type="HOGENOM" id="CLU_079895_1_0_0"/>
<keyword evidence="11" id="KW-1185">Reference proteome</keyword>
<sequence>MDISTLIGLVFALFAIVLGVGTEFGKMIDIPSFFITVIGSLGATFIAHPSSTSFKIFNIFLQSLKNPKIDNIEALRTLYSFSEKARREGMISLEEDLPSIQSDFLRDGLRAAVDGTDPDEIRKILEIKMDMYEEEQEEKISVLDTWGTMAPAFGMIGTLIGLILLLDTLTDPSTIGPSMSIALVTTFYGSLIANVLALPPAEKLKRRTNKYLNQMRMMLEGVLSIVQGENPRLMEEKLKAFLSAAERQEYERSKGESNF</sequence>
<dbReference type="EMBL" id="LN824141">
    <property type="protein sequence ID" value="CEP77436.1"/>
    <property type="molecule type" value="Genomic_DNA"/>
</dbReference>
<dbReference type="PANTHER" id="PTHR30433">
    <property type="entry name" value="CHEMOTAXIS PROTEIN MOTA"/>
    <property type="match status" value="1"/>
</dbReference>
<feature type="domain" description="MotA/TolQ/ExbB proton channel" evidence="9">
    <location>
        <begin position="99"/>
        <end position="217"/>
    </location>
</feature>
<keyword evidence="6 8" id="KW-1133">Transmembrane helix</keyword>
<dbReference type="GO" id="GO:0071978">
    <property type="term" value="P:bacterial-type flagellum-dependent swarming motility"/>
    <property type="evidence" value="ECO:0007669"/>
    <property type="project" value="InterPro"/>
</dbReference>
<feature type="transmembrane region" description="Helical" evidence="8">
    <location>
        <begin position="178"/>
        <end position="198"/>
    </location>
</feature>
<dbReference type="KEGG" id="dtn:DTL3_0102"/>